<evidence type="ECO:0000256" key="10">
    <source>
        <dbReference type="HAMAP-Rule" id="MF_00454"/>
    </source>
</evidence>
<evidence type="ECO:0000256" key="8">
    <source>
        <dbReference type="ARBA" id="ARBA00035585"/>
    </source>
</evidence>
<evidence type="ECO:0000256" key="4">
    <source>
        <dbReference type="ARBA" id="ARBA00022989"/>
    </source>
</evidence>
<comment type="catalytic activity">
    <reaction evidence="8">
        <text>fluoride(in) = fluoride(out)</text>
        <dbReference type="Rhea" id="RHEA:76159"/>
        <dbReference type="ChEBI" id="CHEBI:17051"/>
    </reaction>
    <physiologicalReaction direction="left-to-right" evidence="8">
        <dbReference type="Rhea" id="RHEA:76160"/>
    </physiologicalReaction>
</comment>
<evidence type="ECO:0000313" key="12">
    <source>
        <dbReference type="Proteomes" id="UP001501138"/>
    </source>
</evidence>
<feature type="transmembrane region" description="Helical" evidence="10">
    <location>
        <begin position="83"/>
        <end position="103"/>
    </location>
</feature>
<gene>
    <name evidence="10" type="primary">fluC</name>
    <name evidence="10" type="synonym">crcB</name>
    <name evidence="11" type="ORF">GCM10009809_21670</name>
</gene>
<keyword evidence="12" id="KW-1185">Reference proteome</keyword>
<dbReference type="PANTHER" id="PTHR28259">
    <property type="entry name" value="FLUORIDE EXPORT PROTEIN 1-RELATED"/>
    <property type="match status" value="1"/>
</dbReference>
<evidence type="ECO:0000313" key="11">
    <source>
        <dbReference type="EMBL" id="GAA1725538.1"/>
    </source>
</evidence>
<sequence length="146" mass="14828">MTTDRRPAARRRPAHRRPGLVALVAAGGAVGTAGRYGLSEAWPPVAGWPVATFTANLLGAFLLGWLLEALASRGPETPAGLRVRLAVGTGVLGGFTTFSSLALETERLLTGGAAAQALAYAAGTLVLGAGVCVVGVLLGARRRGDR</sequence>
<reference evidence="12" key="1">
    <citation type="journal article" date="2019" name="Int. J. Syst. Evol. Microbiol.">
        <title>The Global Catalogue of Microorganisms (GCM) 10K type strain sequencing project: providing services to taxonomists for standard genome sequencing and annotation.</title>
        <authorList>
            <consortium name="The Broad Institute Genomics Platform"/>
            <consortium name="The Broad Institute Genome Sequencing Center for Infectious Disease"/>
            <person name="Wu L."/>
            <person name="Ma J."/>
        </authorList>
    </citation>
    <scope>NUCLEOTIDE SEQUENCE [LARGE SCALE GENOMIC DNA]</scope>
    <source>
        <strain evidence="12">JCM 15589</strain>
    </source>
</reference>
<comment type="function">
    <text evidence="9 10">Fluoride-specific ion channel. Important for reducing fluoride concentration in the cell, thus reducing its toxicity.</text>
</comment>
<feature type="binding site" evidence="10">
    <location>
        <position position="93"/>
    </location>
    <ligand>
        <name>Na(+)</name>
        <dbReference type="ChEBI" id="CHEBI:29101"/>
        <note>structural</note>
    </ligand>
</feature>
<feature type="binding site" evidence="10">
    <location>
        <position position="96"/>
    </location>
    <ligand>
        <name>Na(+)</name>
        <dbReference type="ChEBI" id="CHEBI:29101"/>
        <note>structural</note>
    </ligand>
</feature>
<evidence type="ECO:0000256" key="2">
    <source>
        <dbReference type="ARBA" id="ARBA00022475"/>
    </source>
</evidence>
<comment type="activity regulation">
    <text evidence="10">Na(+) is not transported, but it plays an essential structural role and its presence is essential for fluoride channel function.</text>
</comment>
<organism evidence="11 12">
    <name type="scientific">Isoptericola hypogeus</name>
    <dbReference type="NCBI Taxonomy" id="300179"/>
    <lineage>
        <taxon>Bacteria</taxon>
        <taxon>Bacillati</taxon>
        <taxon>Actinomycetota</taxon>
        <taxon>Actinomycetes</taxon>
        <taxon>Micrococcales</taxon>
        <taxon>Promicromonosporaceae</taxon>
        <taxon>Isoptericola</taxon>
    </lineage>
</organism>
<keyword evidence="6 10" id="KW-0407">Ion channel</keyword>
<keyword evidence="5 10" id="KW-0472">Membrane</keyword>
<evidence type="ECO:0000256" key="1">
    <source>
        <dbReference type="ARBA" id="ARBA00004651"/>
    </source>
</evidence>
<accession>A0ABP4VG14</accession>
<dbReference type="InterPro" id="IPR003691">
    <property type="entry name" value="FluC"/>
</dbReference>
<proteinExistence type="inferred from homology"/>
<name>A0ABP4VG14_9MICO</name>
<protein>
    <recommendedName>
        <fullName evidence="10">Fluoride-specific ion channel FluC</fullName>
    </recommendedName>
</protein>
<evidence type="ECO:0000256" key="3">
    <source>
        <dbReference type="ARBA" id="ARBA00022692"/>
    </source>
</evidence>
<evidence type="ECO:0000256" key="6">
    <source>
        <dbReference type="ARBA" id="ARBA00023303"/>
    </source>
</evidence>
<evidence type="ECO:0000256" key="9">
    <source>
        <dbReference type="ARBA" id="ARBA00049940"/>
    </source>
</evidence>
<feature type="transmembrane region" description="Helical" evidence="10">
    <location>
        <begin position="20"/>
        <end position="38"/>
    </location>
</feature>
<evidence type="ECO:0000256" key="5">
    <source>
        <dbReference type="ARBA" id="ARBA00023136"/>
    </source>
</evidence>
<keyword evidence="3 10" id="KW-0812">Transmembrane</keyword>
<keyword evidence="4 10" id="KW-1133">Transmembrane helix</keyword>
<feature type="transmembrane region" description="Helical" evidence="10">
    <location>
        <begin position="50"/>
        <end position="71"/>
    </location>
</feature>
<comment type="subcellular location">
    <subcellularLocation>
        <location evidence="1 10">Cell membrane</location>
        <topology evidence="1 10">Multi-pass membrane protein</topology>
    </subcellularLocation>
</comment>
<keyword evidence="2 10" id="KW-1003">Cell membrane</keyword>
<comment type="similarity">
    <text evidence="7 10">Belongs to the fluoride channel Fluc/FEX (TC 1.A.43) family.</text>
</comment>
<keyword evidence="10" id="KW-0406">Ion transport</keyword>
<dbReference type="EMBL" id="BAAAPM010000003">
    <property type="protein sequence ID" value="GAA1725538.1"/>
    <property type="molecule type" value="Genomic_DNA"/>
</dbReference>
<keyword evidence="10" id="KW-0915">Sodium</keyword>
<dbReference type="Pfam" id="PF02537">
    <property type="entry name" value="CRCB"/>
    <property type="match status" value="1"/>
</dbReference>
<evidence type="ECO:0000256" key="7">
    <source>
        <dbReference type="ARBA" id="ARBA00035120"/>
    </source>
</evidence>
<comment type="caution">
    <text evidence="11">The sequence shown here is derived from an EMBL/GenBank/DDBJ whole genome shotgun (WGS) entry which is preliminary data.</text>
</comment>
<dbReference type="HAMAP" id="MF_00454">
    <property type="entry name" value="FluC"/>
    <property type="match status" value="1"/>
</dbReference>
<dbReference type="RefSeq" id="WP_344248389.1">
    <property type="nucleotide sequence ID" value="NZ_BAAAPM010000003.1"/>
</dbReference>
<dbReference type="Proteomes" id="UP001501138">
    <property type="component" value="Unassembled WGS sequence"/>
</dbReference>
<keyword evidence="10" id="KW-0479">Metal-binding</keyword>
<feature type="transmembrane region" description="Helical" evidence="10">
    <location>
        <begin position="118"/>
        <end position="140"/>
    </location>
</feature>
<keyword evidence="10" id="KW-0813">Transport</keyword>
<dbReference type="PANTHER" id="PTHR28259:SF1">
    <property type="entry name" value="FLUORIDE EXPORT PROTEIN 1-RELATED"/>
    <property type="match status" value="1"/>
</dbReference>